<name>A0ABN2YQX4_9ACTN</name>
<gene>
    <name evidence="13" type="ORF">GCM10009727_23280</name>
</gene>
<dbReference type="SUPFAM" id="SSF55048">
    <property type="entry name" value="Probable ACP-binding domain of malonyl-CoA ACP transacylase"/>
    <property type="match status" value="1"/>
</dbReference>
<proteinExistence type="predicted"/>
<dbReference type="InterPro" id="IPR014030">
    <property type="entry name" value="Ketoacyl_synth_N"/>
</dbReference>
<accession>A0ABN2YQX4</accession>
<dbReference type="InterPro" id="IPR036299">
    <property type="entry name" value="Polyketide_synth_docking_sf"/>
</dbReference>
<sequence length="1835" mass="193939">MTNTEDKLRRYLKRVTMDLQSTRRRLQDAEAKAQEPIAIVAMACRYPGGVHSPEDLWELLTAKKDAFSGFPEDRGWDLERVHDPEPGGRPGTSYVRTGAFLDGAMEFDAGLFGISPREAMAMDPQQRQLLEATWQVFERAGIDPRGLRESPTGVFIGAAHTGYVANERQIPPSYENYSLTGNTGSVISGRVAYTFGLEGPAVTIDTACSSSLVALHLACRSLLQDECSLALAGGVMVMPTPGLFIEFSRQRGLARDGRCKPFAAQADGTGLGEGVGVVLLERLSDARRNGHSVLATVRGSAINQDGASSALTAPNGPAQQRVIRRALQRARLSPGDIDAVEAHGTGTTLGDPIEAQALLAVYGRDRPQDRPAWLGSIKSNIGHTATAAGVAGLIKMVLAMRHGRLPQTLHVDSPTPHVDWDSGAVRLLTEEIRWPETGRPRRAGVSSFGISGTNAHVILEEAVPETADPEDLDDGKARLVPAWTGPVPLPLSARSEPALRAQAARLAEHVGTRPETRPVDLAFSAATGRAALEHRAVVVGADTRELHLGLTAAARGETAQNLVLEPVRPGKLAFLFSGQGAQRTGMGREMYAASATFASAFDEVCAELEPYLDRPLRDVLWNDDPALHQTSFTQAALFAVEVGLFRLVESWGVRPDYVAGHSVGELVAAYVAGMCSLPDAARLVASRGRLMQALPPGGAMVAVRAAEHQVEPLLTNEVSIAAVNGPASVVISGAEDAVERIAARLKADGAKTSRLTVSHAFHSPLMEPMLAEFRRVAESVTFNAPSIPLVSNLTGAVASVAELGSADYWVRHVRQAVRFADGIRCLEDAGVTRFAEVGPDGVLTAMAQECVRSESALLLALQQRERSEAATLQSGVGRLYSSGVPVNLEAIFQGQRARRVDLPTYAFEHRRYWLPERQPGEDPAAMGLGSVDHPLLGAAVALPGSGGVVATGRLTRDAHPWLTQHDVLGTAVVPPSALVDLALHAGGLVDCAFLAELAQEAPLVLPEQGGVDLRVVVGAAEGTGARPVCVHSRSDGPADDRPWVRNAVGVVTPSPPMPPQEVEVVWPPAGATEVQVDDAYERLLARGYGHGPVFQGLRAAWRRGEELFAEVALPEGVQTDTDRFGVHPALLDAATHVTRLSDESDAPVVLDSTWSGVALYASASGTARVRLTPAEDPDAVRLLVSDETGQPILSARSVRPCPVQTERLETGTGTRGSLFRFDWAPLPALSGDVPPDLAGGWVVLGTENESAPAYVDLRALGDALSPGSPVPELVVYPCPVLPGDVPSSARRVAADVLEVLKAWQSDERFAASRLAVVTRGVAEAADPAHAAVWGLVRAAEAENPGRFALVHLDPAVTSFEVVPGALRRSDEPELAIRDGAVLVPRLASASSTDRPAMRWDPDGTVLITGGTSGLGALVARHLVTQHGVRNLMLLSRRGAAAPGAAVLRAELGALGARVDMAACDAADRGALAAAVEDVPDDRPLSGVVHAAGVLDDGVLASLTPDRLDAVLRPKVDAAWNLHELTRDAELSAFVLFSSAAGSLGGPGQANYAAANTFLDHLARYRTALGLPARSLAWGPWTQAGGMADRMDEGERRRLRRLGTRPLVPAEGLALLDAALAIDAPQVLPVHLDFVALRGQAVSGSLPPVLRDLVRVPARRAGAAPLRRRLARLPVQERGPALLEVVRAQVARVLGHDRAAAVPPDRAFQQLGFTSLAAVELRNALNAETGLRLPVTLVYDRPSPRAVTGHLLELLDLGSDDGVGTALAEIDRLAAALAPLAAGGGSPAAITARLESLLRTWQDALRAGEPAGSALDLDTVTDGELFAVLDRELGQT</sequence>
<dbReference type="InterPro" id="IPR057326">
    <property type="entry name" value="KR_dom"/>
</dbReference>
<dbReference type="InterPro" id="IPR013968">
    <property type="entry name" value="PKS_KR"/>
</dbReference>
<evidence type="ECO:0000256" key="5">
    <source>
        <dbReference type="ARBA" id="ARBA00022679"/>
    </source>
</evidence>
<dbReference type="InterPro" id="IPR036291">
    <property type="entry name" value="NAD(P)-bd_dom_sf"/>
</dbReference>
<dbReference type="Gene3D" id="3.40.366.10">
    <property type="entry name" value="Malonyl-Coenzyme A Acyl Carrier Protein, domain 2"/>
    <property type="match status" value="1"/>
</dbReference>
<evidence type="ECO:0000256" key="3">
    <source>
        <dbReference type="ARBA" id="ARBA00022450"/>
    </source>
</evidence>
<keyword evidence="5" id="KW-0808">Transferase</keyword>
<dbReference type="PANTHER" id="PTHR43775:SF51">
    <property type="entry name" value="INACTIVE PHENOLPHTHIOCEROL SYNTHESIS POLYKETIDE SYNTHASE TYPE I PKS1-RELATED"/>
    <property type="match status" value="1"/>
</dbReference>
<keyword evidence="7" id="KW-0511">Multifunctional enzyme</keyword>
<dbReference type="PROSITE" id="PS50075">
    <property type="entry name" value="CARRIER"/>
    <property type="match status" value="1"/>
</dbReference>
<dbReference type="PROSITE" id="PS52004">
    <property type="entry name" value="KS3_2"/>
    <property type="match status" value="1"/>
</dbReference>
<evidence type="ECO:0000256" key="7">
    <source>
        <dbReference type="ARBA" id="ARBA00023268"/>
    </source>
</evidence>
<dbReference type="Pfam" id="PF22953">
    <property type="entry name" value="SpnB_Rossmann"/>
    <property type="match status" value="1"/>
</dbReference>
<dbReference type="CDD" id="cd00833">
    <property type="entry name" value="PKS"/>
    <property type="match status" value="1"/>
</dbReference>
<dbReference type="Pfam" id="PF08659">
    <property type="entry name" value="KR"/>
    <property type="match status" value="1"/>
</dbReference>
<organism evidence="13 14">
    <name type="scientific">Actinomadura napierensis</name>
    <dbReference type="NCBI Taxonomy" id="267854"/>
    <lineage>
        <taxon>Bacteria</taxon>
        <taxon>Bacillati</taxon>
        <taxon>Actinomycetota</taxon>
        <taxon>Actinomycetes</taxon>
        <taxon>Streptosporangiales</taxon>
        <taxon>Thermomonosporaceae</taxon>
        <taxon>Actinomadura</taxon>
    </lineage>
</organism>
<evidence type="ECO:0000259" key="11">
    <source>
        <dbReference type="PROSITE" id="PS52004"/>
    </source>
</evidence>
<reference evidence="13 14" key="1">
    <citation type="journal article" date="2019" name="Int. J. Syst. Evol. Microbiol.">
        <title>The Global Catalogue of Microorganisms (GCM) 10K type strain sequencing project: providing services to taxonomists for standard genome sequencing and annotation.</title>
        <authorList>
            <consortium name="The Broad Institute Genomics Platform"/>
            <consortium name="The Broad Institute Genome Sequencing Center for Infectious Disease"/>
            <person name="Wu L."/>
            <person name="Ma J."/>
        </authorList>
    </citation>
    <scope>NUCLEOTIDE SEQUENCE [LARGE SCALE GENOMIC DNA]</scope>
    <source>
        <strain evidence="13 14">JCM 13850</strain>
    </source>
</reference>
<keyword evidence="8" id="KW-0012">Acyltransferase</keyword>
<dbReference type="InterPro" id="IPR020807">
    <property type="entry name" value="PKS_DH"/>
</dbReference>
<feature type="domain" description="PKS/mFAS DH" evidence="12">
    <location>
        <begin position="933"/>
        <end position="1209"/>
    </location>
</feature>
<evidence type="ECO:0000259" key="10">
    <source>
        <dbReference type="PROSITE" id="PS50075"/>
    </source>
</evidence>
<dbReference type="Pfam" id="PF21089">
    <property type="entry name" value="PKS_DH_N"/>
    <property type="match status" value="1"/>
</dbReference>
<dbReference type="InterPro" id="IPR018201">
    <property type="entry name" value="Ketoacyl_synth_AS"/>
</dbReference>
<dbReference type="InterPro" id="IPR015083">
    <property type="entry name" value="NorB/c/GfsB-D-like_docking"/>
</dbReference>
<comment type="cofactor">
    <cofactor evidence="1">
        <name>pantetheine 4'-phosphate</name>
        <dbReference type="ChEBI" id="CHEBI:47942"/>
    </cofactor>
</comment>
<dbReference type="Pfam" id="PF02801">
    <property type="entry name" value="Ketoacyl-synt_C"/>
    <property type="match status" value="1"/>
</dbReference>
<feature type="active site" description="Proton donor; for dehydratase activity" evidence="9">
    <location>
        <position position="1132"/>
    </location>
</feature>
<evidence type="ECO:0000256" key="8">
    <source>
        <dbReference type="ARBA" id="ARBA00023315"/>
    </source>
</evidence>
<dbReference type="InterPro" id="IPR016039">
    <property type="entry name" value="Thiolase-like"/>
</dbReference>
<dbReference type="SUPFAM" id="SSF51735">
    <property type="entry name" value="NAD(P)-binding Rossmann-fold domains"/>
    <property type="match status" value="2"/>
</dbReference>
<dbReference type="InterPro" id="IPR036736">
    <property type="entry name" value="ACP-like_sf"/>
</dbReference>
<evidence type="ECO:0000256" key="9">
    <source>
        <dbReference type="PROSITE-ProRule" id="PRU01363"/>
    </source>
</evidence>
<keyword evidence="14" id="KW-1185">Reference proteome</keyword>
<feature type="active site" description="Proton acceptor; for dehydratase activity" evidence="9">
    <location>
        <position position="965"/>
    </location>
</feature>
<feature type="region of interest" description="N-terminal hotdog fold" evidence="9">
    <location>
        <begin position="933"/>
        <end position="1058"/>
    </location>
</feature>
<dbReference type="SUPFAM" id="SSF47336">
    <property type="entry name" value="ACP-like"/>
    <property type="match status" value="1"/>
</dbReference>
<dbReference type="PANTHER" id="PTHR43775">
    <property type="entry name" value="FATTY ACID SYNTHASE"/>
    <property type="match status" value="1"/>
</dbReference>
<evidence type="ECO:0000256" key="4">
    <source>
        <dbReference type="ARBA" id="ARBA00022553"/>
    </source>
</evidence>
<dbReference type="Gene3D" id="3.40.47.10">
    <property type="match status" value="1"/>
</dbReference>
<keyword evidence="4" id="KW-0597">Phosphoprotein</keyword>
<dbReference type="RefSeq" id="WP_344264770.1">
    <property type="nucleotide sequence ID" value="NZ_BAAAMR010000015.1"/>
</dbReference>
<dbReference type="SMART" id="SM00825">
    <property type="entry name" value="PKS_KS"/>
    <property type="match status" value="1"/>
</dbReference>
<dbReference type="Gene3D" id="3.40.50.720">
    <property type="entry name" value="NAD(P)-binding Rossmann-like Domain"/>
    <property type="match status" value="1"/>
</dbReference>
<dbReference type="InterPro" id="IPR016035">
    <property type="entry name" value="Acyl_Trfase/lysoPLipase"/>
</dbReference>
<dbReference type="Gene3D" id="3.30.70.3290">
    <property type="match status" value="1"/>
</dbReference>
<dbReference type="EMBL" id="BAAAMR010000015">
    <property type="protein sequence ID" value="GAA2131038.1"/>
    <property type="molecule type" value="Genomic_DNA"/>
</dbReference>
<evidence type="ECO:0000313" key="13">
    <source>
        <dbReference type="EMBL" id="GAA2131038.1"/>
    </source>
</evidence>
<dbReference type="SMART" id="SM00827">
    <property type="entry name" value="PKS_AT"/>
    <property type="match status" value="1"/>
</dbReference>
<dbReference type="InterPro" id="IPR016036">
    <property type="entry name" value="Malonyl_transacylase_ACP-bd"/>
</dbReference>
<evidence type="ECO:0000256" key="1">
    <source>
        <dbReference type="ARBA" id="ARBA00001957"/>
    </source>
</evidence>
<evidence type="ECO:0000313" key="14">
    <source>
        <dbReference type="Proteomes" id="UP001501020"/>
    </source>
</evidence>
<dbReference type="InterPro" id="IPR049552">
    <property type="entry name" value="PKS_DH_N"/>
</dbReference>
<dbReference type="Gene3D" id="1.10.1200.10">
    <property type="entry name" value="ACP-like"/>
    <property type="match status" value="1"/>
</dbReference>
<dbReference type="PROSITE" id="PS52019">
    <property type="entry name" value="PKS_MFAS_DH"/>
    <property type="match status" value="1"/>
</dbReference>
<dbReference type="InterPro" id="IPR001227">
    <property type="entry name" value="Ac_transferase_dom_sf"/>
</dbReference>
<dbReference type="InterPro" id="IPR009081">
    <property type="entry name" value="PP-bd_ACP"/>
</dbReference>
<dbReference type="SUPFAM" id="SSF53901">
    <property type="entry name" value="Thiolase-like"/>
    <property type="match status" value="1"/>
</dbReference>
<dbReference type="SMART" id="SM00822">
    <property type="entry name" value="PKS_KR"/>
    <property type="match status" value="1"/>
</dbReference>
<dbReference type="InterPro" id="IPR049551">
    <property type="entry name" value="PKS_DH_C"/>
</dbReference>
<dbReference type="InterPro" id="IPR020806">
    <property type="entry name" value="PKS_PP-bd"/>
</dbReference>
<dbReference type="CDD" id="cd08956">
    <property type="entry name" value="KR_3_FAS_SDR_x"/>
    <property type="match status" value="1"/>
</dbReference>
<protein>
    <recommendedName>
        <fullName evidence="15">SDR family NAD(P)-dependent oxidoreductase</fullName>
    </recommendedName>
</protein>
<dbReference type="InterPro" id="IPR014043">
    <property type="entry name" value="Acyl_transferase_dom"/>
</dbReference>
<evidence type="ECO:0008006" key="15">
    <source>
        <dbReference type="Google" id="ProtNLM"/>
    </source>
</evidence>
<comment type="pathway">
    <text evidence="2">Antibiotic biosynthesis.</text>
</comment>
<keyword evidence="3" id="KW-0596">Phosphopantetheine</keyword>
<feature type="domain" description="Carrier" evidence="10">
    <location>
        <begin position="1679"/>
        <end position="1754"/>
    </location>
</feature>
<dbReference type="Gene3D" id="6.10.40.10">
    <property type="match status" value="1"/>
</dbReference>
<dbReference type="InterPro" id="IPR055123">
    <property type="entry name" value="SpnB-like_Rossmann"/>
</dbReference>
<dbReference type="SMART" id="SM00826">
    <property type="entry name" value="PKS_DH"/>
    <property type="match status" value="1"/>
</dbReference>
<feature type="domain" description="Ketosynthase family 3 (KS3)" evidence="11">
    <location>
        <begin position="34"/>
        <end position="461"/>
    </location>
</feature>
<dbReference type="InterPro" id="IPR014031">
    <property type="entry name" value="Ketoacyl_synth_C"/>
</dbReference>
<dbReference type="Pfam" id="PF00550">
    <property type="entry name" value="PP-binding"/>
    <property type="match status" value="1"/>
</dbReference>
<dbReference type="Pfam" id="PF16197">
    <property type="entry name" value="KAsynt_C_assoc"/>
    <property type="match status" value="1"/>
</dbReference>
<evidence type="ECO:0000259" key="12">
    <source>
        <dbReference type="PROSITE" id="PS52019"/>
    </source>
</evidence>
<dbReference type="Pfam" id="PF14765">
    <property type="entry name" value="PS-DH"/>
    <property type="match status" value="1"/>
</dbReference>
<dbReference type="InterPro" id="IPR042104">
    <property type="entry name" value="PKS_dehydratase_sf"/>
</dbReference>
<dbReference type="SMART" id="SM01294">
    <property type="entry name" value="PKS_PP_betabranch"/>
    <property type="match status" value="1"/>
</dbReference>
<dbReference type="Pfam" id="PF08990">
    <property type="entry name" value="Docking"/>
    <property type="match status" value="1"/>
</dbReference>
<dbReference type="SUPFAM" id="SSF52151">
    <property type="entry name" value="FabD/lysophospholipase-like"/>
    <property type="match status" value="1"/>
</dbReference>
<dbReference type="InterPro" id="IPR050091">
    <property type="entry name" value="PKS_NRPS_Biosynth_Enz"/>
</dbReference>
<evidence type="ECO:0000256" key="6">
    <source>
        <dbReference type="ARBA" id="ARBA00023194"/>
    </source>
</evidence>
<dbReference type="SUPFAM" id="SSF101173">
    <property type="entry name" value="Docking domain B of the erythromycin polyketide synthase (DEBS)"/>
    <property type="match status" value="1"/>
</dbReference>
<dbReference type="PROSITE" id="PS00606">
    <property type="entry name" value="KS3_1"/>
    <property type="match status" value="1"/>
</dbReference>
<dbReference type="InterPro" id="IPR020841">
    <property type="entry name" value="PKS_Beta-ketoAc_synthase_dom"/>
</dbReference>
<evidence type="ECO:0000256" key="2">
    <source>
        <dbReference type="ARBA" id="ARBA00004792"/>
    </source>
</evidence>
<dbReference type="InterPro" id="IPR032821">
    <property type="entry name" value="PKS_assoc"/>
</dbReference>
<dbReference type="Pfam" id="PF00698">
    <property type="entry name" value="Acyl_transf_1"/>
    <property type="match status" value="1"/>
</dbReference>
<dbReference type="Proteomes" id="UP001501020">
    <property type="component" value="Unassembled WGS sequence"/>
</dbReference>
<dbReference type="Pfam" id="PF00109">
    <property type="entry name" value="ketoacyl-synt"/>
    <property type="match status" value="1"/>
</dbReference>
<dbReference type="Gene3D" id="3.10.129.110">
    <property type="entry name" value="Polyketide synthase dehydratase"/>
    <property type="match status" value="1"/>
</dbReference>
<comment type="caution">
    <text evidence="13">The sequence shown here is derived from an EMBL/GenBank/DDBJ whole genome shotgun (WGS) entry which is preliminary data.</text>
</comment>
<dbReference type="SMART" id="SM00823">
    <property type="entry name" value="PKS_PP"/>
    <property type="match status" value="1"/>
</dbReference>
<dbReference type="InterPro" id="IPR049900">
    <property type="entry name" value="PKS_mFAS_DH"/>
</dbReference>
<keyword evidence="6" id="KW-0045">Antibiotic biosynthesis</keyword>
<feature type="region of interest" description="C-terminal hotdog fold" evidence="9">
    <location>
        <begin position="1071"/>
        <end position="1209"/>
    </location>
</feature>